<dbReference type="InterPro" id="IPR003489">
    <property type="entry name" value="RHF/RaiA"/>
</dbReference>
<proteinExistence type="predicted"/>
<protein>
    <submittedName>
        <fullName evidence="1">Ribosomal subunit interface protein</fullName>
    </submittedName>
</protein>
<dbReference type="InterPro" id="IPR036567">
    <property type="entry name" value="RHF-like"/>
</dbReference>
<reference evidence="1 2" key="1">
    <citation type="submission" date="2016-10" db="EMBL/GenBank/DDBJ databases">
        <authorList>
            <person name="de Groot N.N."/>
        </authorList>
    </citation>
    <scope>NUCLEOTIDE SEQUENCE [LARGE SCALE GENOMIC DNA]</scope>
    <source>
        <strain evidence="1 2">JCM 21544</strain>
    </source>
</reference>
<gene>
    <name evidence="1" type="ORF">SAMN05216186_102157</name>
</gene>
<dbReference type="STRING" id="137658.SAMN05216186_102157"/>
<sequence length="104" mass="11498">MQVLVNSDNHIDGSAEFADRVQAHLANKLKRFDDHLTRIEVHFNDENSQKGGATDKRCQIEAHIKGRDTVSVTHHAESLNLALDGATEKLGSALARVVDKSRNL</sequence>
<dbReference type="Gene3D" id="3.30.160.100">
    <property type="entry name" value="Ribosome hibernation promotion factor-like"/>
    <property type="match status" value="1"/>
</dbReference>
<dbReference type="RefSeq" id="WP_084337019.1">
    <property type="nucleotide sequence ID" value="NZ_CBKZNZ010000010.1"/>
</dbReference>
<name>A0A1G8VD54_9PSED</name>
<evidence type="ECO:0000313" key="1">
    <source>
        <dbReference type="EMBL" id="SDJ63070.1"/>
    </source>
</evidence>
<evidence type="ECO:0000313" key="2">
    <source>
        <dbReference type="Proteomes" id="UP000198706"/>
    </source>
</evidence>
<organism evidence="1 2">
    <name type="scientific">Pseudomonas indica</name>
    <dbReference type="NCBI Taxonomy" id="137658"/>
    <lineage>
        <taxon>Bacteria</taxon>
        <taxon>Pseudomonadati</taxon>
        <taxon>Pseudomonadota</taxon>
        <taxon>Gammaproteobacteria</taxon>
        <taxon>Pseudomonadales</taxon>
        <taxon>Pseudomonadaceae</taxon>
        <taxon>Pseudomonas</taxon>
    </lineage>
</organism>
<dbReference type="EMBL" id="FNFD01000002">
    <property type="protein sequence ID" value="SDJ63070.1"/>
    <property type="molecule type" value="Genomic_DNA"/>
</dbReference>
<dbReference type="SUPFAM" id="SSF69754">
    <property type="entry name" value="Ribosome binding protein Y (YfiA homologue)"/>
    <property type="match status" value="1"/>
</dbReference>
<accession>A0A1G8VD54</accession>
<dbReference type="Proteomes" id="UP000198706">
    <property type="component" value="Unassembled WGS sequence"/>
</dbReference>
<dbReference type="Pfam" id="PF02482">
    <property type="entry name" value="Ribosomal_S30AE"/>
    <property type="match status" value="1"/>
</dbReference>
<keyword evidence="2" id="KW-1185">Reference proteome</keyword>
<dbReference type="OrthoDB" id="121633at2"/>
<dbReference type="AlphaFoldDB" id="A0A1G8VD54"/>